<feature type="transmembrane region" description="Helical" evidence="1">
    <location>
        <begin position="23"/>
        <end position="41"/>
    </location>
</feature>
<dbReference type="EMBL" id="JACVVK020000480">
    <property type="protein sequence ID" value="KAK7471753.1"/>
    <property type="molecule type" value="Genomic_DNA"/>
</dbReference>
<protein>
    <submittedName>
        <fullName evidence="2">Uncharacterized protein</fullName>
    </submittedName>
</protein>
<feature type="transmembrane region" description="Helical" evidence="1">
    <location>
        <begin position="48"/>
        <end position="67"/>
    </location>
</feature>
<gene>
    <name evidence="2" type="ORF">BaRGS_00035635</name>
</gene>
<organism evidence="2 3">
    <name type="scientific">Batillaria attramentaria</name>
    <dbReference type="NCBI Taxonomy" id="370345"/>
    <lineage>
        <taxon>Eukaryota</taxon>
        <taxon>Metazoa</taxon>
        <taxon>Spiralia</taxon>
        <taxon>Lophotrochozoa</taxon>
        <taxon>Mollusca</taxon>
        <taxon>Gastropoda</taxon>
        <taxon>Caenogastropoda</taxon>
        <taxon>Sorbeoconcha</taxon>
        <taxon>Cerithioidea</taxon>
        <taxon>Batillariidae</taxon>
        <taxon>Batillaria</taxon>
    </lineage>
</organism>
<sequence length="74" mass="7928">MFPPPANGPERGIGTDMAVLDSAYFLSQVILSVLMGGIVHITGTVVSYMVTAGAFGLLACFFIQHIVTCQEEMY</sequence>
<keyword evidence="3" id="KW-1185">Reference proteome</keyword>
<keyword evidence="1" id="KW-0812">Transmembrane</keyword>
<dbReference type="AlphaFoldDB" id="A0ABD0JE66"/>
<comment type="caution">
    <text evidence="2">The sequence shown here is derived from an EMBL/GenBank/DDBJ whole genome shotgun (WGS) entry which is preliminary data.</text>
</comment>
<name>A0ABD0JE66_9CAEN</name>
<accession>A0ABD0JE66</accession>
<reference evidence="2 3" key="1">
    <citation type="journal article" date="2023" name="Sci. Data">
        <title>Genome assembly of the Korean intertidal mud-creeper Batillaria attramentaria.</title>
        <authorList>
            <person name="Patra A.K."/>
            <person name="Ho P.T."/>
            <person name="Jun S."/>
            <person name="Lee S.J."/>
            <person name="Kim Y."/>
            <person name="Won Y.J."/>
        </authorList>
    </citation>
    <scope>NUCLEOTIDE SEQUENCE [LARGE SCALE GENOMIC DNA]</scope>
    <source>
        <strain evidence="2">Wonlab-2016</strain>
    </source>
</reference>
<proteinExistence type="predicted"/>
<dbReference type="Proteomes" id="UP001519460">
    <property type="component" value="Unassembled WGS sequence"/>
</dbReference>
<evidence type="ECO:0000313" key="2">
    <source>
        <dbReference type="EMBL" id="KAK7471753.1"/>
    </source>
</evidence>
<keyword evidence="1" id="KW-0472">Membrane</keyword>
<evidence type="ECO:0000313" key="3">
    <source>
        <dbReference type="Proteomes" id="UP001519460"/>
    </source>
</evidence>
<evidence type="ECO:0000256" key="1">
    <source>
        <dbReference type="SAM" id="Phobius"/>
    </source>
</evidence>
<keyword evidence="1" id="KW-1133">Transmembrane helix</keyword>